<proteinExistence type="predicted"/>
<evidence type="ECO:0000313" key="3">
    <source>
        <dbReference type="EMBL" id="QDU41145.1"/>
    </source>
</evidence>
<evidence type="ECO:0000313" key="4">
    <source>
        <dbReference type="Proteomes" id="UP000320496"/>
    </source>
</evidence>
<dbReference type="Gene3D" id="2.100.10.30">
    <property type="entry name" value="Jacalin-like lectin domain"/>
    <property type="match status" value="1"/>
</dbReference>
<dbReference type="KEGG" id="mri:Mal4_55100"/>
<gene>
    <name evidence="3" type="ORF">Mal4_55100</name>
</gene>
<keyword evidence="4" id="KW-1185">Reference proteome</keyword>
<name>A0A517ZF77_9PLAN</name>
<accession>A0A517ZF77</accession>
<evidence type="ECO:0000256" key="2">
    <source>
        <dbReference type="SAM" id="Phobius"/>
    </source>
</evidence>
<dbReference type="AlphaFoldDB" id="A0A517ZF77"/>
<feature type="transmembrane region" description="Helical" evidence="2">
    <location>
        <begin position="64"/>
        <end position="87"/>
    </location>
</feature>
<sequence>MGLWDLLTKEIKLTSDELQFNEPLFGRIRLRGDLLWRVVTVLGAWAAGIGVMSLLFSINQDPPGFGVAVGLGAVIGLAVAAQILFFVKKHVAGAITFFPDRIQRVRTYTVFLALRTQRTRWQYDGIENCRIALRSKSGLPYDVLTFEYGSERELVVLPPKVDPKQVVKVFSRHGVNVAATSKVPASALRPLPLAMPLVTCAVGMVLFVVGLSAFPWQPQPAGIERPEIAGVPDFNPREQFGVPEPVQPHQPFGGTNPGGAGSSGPFAQSGANTPSNSNESSSGASSPSTNAPSVPTFPPGFPRGGFPGPGGIPSGDPAAGMRPPTPSPQSPPGGFNRPDVNRAERAQQEMARSDRSTRDRFAGGANRSELVGGEGGIPFQDFSVDGNPVIGVKVRTGQWSGSEHLARVEPLYESEEQRPPWSITLARPGYVVGAVEVHRGEFVDGLRLTFMRTRADGQLDPADSYTSEWIGQPTENPTRLQREDQPIIGFYGLRGAVLDALGVVYAGE</sequence>
<keyword evidence="2" id="KW-1133">Transmembrane helix</keyword>
<feature type="transmembrane region" description="Helical" evidence="2">
    <location>
        <begin position="191"/>
        <end position="216"/>
    </location>
</feature>
<keyword evidence="2" id="KW-0812">Transmembrane</keyword>
<feature type="transmembrane region" description="Helical" evidence="2">
    <location>
        <begin position="34"/>
        <end position="58"/>
    </location>
</feature>
<keyword evidence="2" id="KW-0472">Membrane</keyword>
<reference evidence="3 4" key="1">
    <citation type="submission" date="2019-02" db="EMBL/GenBank/DDBJ databases">
        <title>Deep-cultivation of Planctomycetes and their phenomic and genomic characterization uncovers novel biology.</title>
        <authorList>
            <person name="Wiegand S."/>
            <person name="Jogler M."/>
            <person name="Boedeker C."/>
            <person name="Pinto D."/>
            <person name="Vollmers J."/>
            <person name="Rivas-Marin E."/>
            <person name="Kohn T."/>
            <person name="Peeters S.H."/>
            <person name="Heuer A."/>
            <person name="Rast P."/>
            <person name="Oberbeckmann S."/>
            <person name="Bunk B."/>
            <person name="Jeske O."/>
            <person name="Meyerdierks A."/>
            <person name="Storesund J.E."/>
            <person name="Kallscheuer N."/>
            <person name="Luecker S."/>
            <person name="Lage O.M."/>
            <person name="Pohl T."/>
            <person name="Merkel B.J."/>
            <person name="Hornburger P."/>
            <person name="Mueller R.-W."/>
            <person name="Bruemmer F."/>
            <person name="Labrenz M."/>
            <person name="Spormann A.M."/>
            <person name="Op den Camp H."/>
            <person name="Overmann J."/>
            <person name="Amann R."/>
            <person name="Jetten M.S.M."/>
            <person name="Mascher T."/>
            <person name="Medema M.H."/>
            <person name="Devos D.P."/>
            <person name="Kaster A.-K."/>
            <person name="Ovreas L."/>
            <person name="Rohde M."/>
            <person name="Galperin M.Y."/>
            <person name="Jogler C."/>
        </authorList>
    </citation>
    <scope>NUCLEOTIDE SEQUENCE [LARGE SCALE GENOMIC DNA]</scope>
    <source>
        <strain evidence="3 4">Mal4</strain>
    </source>
</reference>
<feature type="compositionally biased region" description="Basic and acidic residues" evidence="1">
    <location>
        <begin position="339"/>
        <end position="361"/>
    </location>
</feature>
<evidence type="ECO:0000256" key="1">
    <source>
        <dbReference type="SAM" id="MobiDB-lite"/>
    </source>
</evidence>
<feature type="compositionally biased region" description="Gly residues" evidence="1">
    <location>
        <begin position="302"/>
        <end position="313"/>
    </location>
</feature>
<dbReference type="Proteomes" id="UP000320496">
    <property type="component" value="Chromosome"/>
</dbReference>
<protein>
    <recommendedName>
        <fullName evidence="5">Jacalin-like lectin domain protein</fullName>
    </recommendedName>
</protein>
<dbReference type="EMBL" id="CP036275">
    <property type="protein sequence ID" value="QDU41145.1"/>
    <property type="molecule type" value="Genomic_DNA"/>
</dbReference>
<dbReference type="InterPro" id="IPR036404">
    <property type="entry name" value="Jacalin-like_lectin_dom_sf"/>
</dbReference>
<evidence type="ECO:0008006" key="5">
    <source>
        <dbReference type="Google" id="ProtNLM"/>
    </source>
</evidence>
<feature type="compositionally biased region" description="Low complexity" evidence="1">
    <location>
        <begin position="271"/>
        <end position="293"/>
    </location>
</feature>
<organism evidence="3 4">
    <name type="scientific">Maioricimonas rarisocia</name>
    <dbReference type="NCBI Taxonomy" id="2528026"/>
    <lineage>
        <taxon>Bacteria</taxon>
        <taxon>Pseudomonadati</taxon>
        <taxon>Planctomycetota</taxon>
        <taxon>Planctomycetia</taxon>
        <taxon>Planctomycetales</taxon>
        <taxon>Planctomycetaceae</taxon>
        <taxon>Maioricimonas</taxon>
    </lineage>
</organism>
<feature type="region of interest" description="Disordered" evidence="1">
    <location>
        <begin position="225"/>
        <end position="377"/>
    </location>
</feature>
<dbReference type="SUPFAM" id="SSF51101">
    <property type="entry name" value="Mannose-binding lectins"/>
    <property type="match status" value="1"/>
</dbReference>